<dbReference type="InterPro" id="IPR044198">
    <property type="entry name" value="DEK"/>
</dbReference>
<proteinExistence type="predicted"/>
<sequence>MGEGESANVVSNTDSNGNCLLGKTLNGVSEKKDLEGDQGKASGDNGVKDLKVDVIKEMEEDQKAGGEVKDNNKVDDEEEVKEDEEVDSVEGKEEDNKDDNASENENLNEETEVKETVDSKEEKENVEAKKPDLDLMEAIGVHKGKDESSEKETIQEEEKGEHKVDKPKEEEKVEDSKIEIGLIKLRKGKNIGEKVISKRQETVDSKGEKESAEAKKPEVVVMEEVAVPEDKDERRKKKKVQEDEDEDKINKLEEEEKVDDSKVERELRKHGKGKINGEKVKRKRKETLHSEKEKGSVEAKKPELYAMEEEGISKDKDESSEKEKFQEEGKEEDEEKGSKKYRKGKINGEKVEEKGEVLKETEPRTPAISRPVRERKTVERLVTSIEKDAYKELHIAKGRGTPLKDIPNVTFKLSRRKTDDTLKLLHTILFGRRGKAIQVKSNISRFSGFVWHENEEKQMIKVKEKLDKCNKEKLLEFCDLLDIQISRATTRKEDIIAKLIDFLVAPQATTTALLAEKEKLIKGKKRKRTTKCSSRSGCAAKSGKKTEGSPVGGERKRTTDTEDESEVEGKDEEAEENENGVLDKSDDEIPEKSEGEEKNDSDNASEDVKKPRKTNKTSSTKKESGGKSKVPQNTVTAKPHSAPKRTSKKSSTIRPEFDDDDDDSDTSPKVPTRKKKIEEGGKKKSSSLNKSSSKGKTAEKISKGKGKSKEKVDPSADQLRDAVCQILKEVDFNTATFTDILKQLAKQFDVDLTPRKAFIKIIIQEELTKLADEADDEEDENAET</sequence>
<feature type="compositionally biased region" description="Basic and acidic residues" evidence="7">
    <location>
        <begin position="143"/>
        <end position="175"/>
    </location>
</feature>
<feature type="compositionally biased region" description="Basic and acidic residues" evidence="7">
    <location>
        <begin position="311"/>
        <end position="328"/>
    </location>
</feature>
<feature type="region of interest" description="Disordered" evidence="7">
    <location>
        <begin position="525"/>
        <end position="717"/>
    </location>
</feature>
<feature type="compositionally biased region" description="Basic and acidic residues" evidence="7">
    <location>
        <begin position="46"/>
        <end position="74"/>
    </location>
</feature>
<evidence type="ECO:0000259" key="8">
    <source>
        <dbReference type="PROSITE" id="PS51998"/>
    </source>
</evidence>
<evidence type="ECO:0000256" key="5">
    <source>
        <dbReference type="ARBA" id="ARBA00023163"/>
    </source>
</evidence>
<feature type="compositionally biased region" description="Basic and acidic residues" evidence="7">
    <location>
        <begin position="248"/>
        <end position="267"/>
    </location>
</feature>
<evidence type="ECO:0000256" key="3">
    <source>
        <dbReference type="ARBA" id="ARBA00023015"/>
    </source>
</evidence>
<dbReference type="GO" id="GO:0003677">
    <property type="term" value="F:DNA binding"/>
    <property type="evidence" value="ECO:0007669"/>
    <property type="project" value="UniProtKB-KW"/>
</dbReference>
<dbReference type="GO" id="GO:0005730">
    <property type="term" value="C:nucleolus"/>
    <property type="evidence" value="ECO:0007669"/>
    <property type="project" value="UniProtKB-SubCell"/>
</dbReference>
<keyword evidence="4" id="KW-0238">DNA-binding</keyword>
<organism evidence="9 10">
    <name type="scientific">Lupinus luteus</name>
    <name type="common">European yellow lupine</name>
    <dbReference type="NCBI Taxonomy" id="3873"/>
    <lineage>
        <taxon>Eukaryota</taxon>
        <taxon>Viridiplantae</taxon>
        <taxon>Streptophyta</taxon>
        <taxon>Embryophyta</taxon>
        <taxon>Tracheophyta</taxon>
        <taxon>Spermatophyta</taxon>
        <taxon>Magnoliopsida</taxon>
        <taxon>eudicotyledons</taxon>
        <taxon>Gunneridae</taxon>
        <taxon>Pentapetalae</taxon>
        <taxon>rosids</taxon>
        <taxon>fabids</taxon>
        <taxon>Fabales</taxon>
        <taxon>Fabaceae</taxon>
        <taxon>Papilionoideae</taxon>
        <taxon>50 kb inversion clade</taxon>
        <taxon>genistoids sensu lato</taxon>
        <taxon>core genistoids</taxon>
        <taxon>Genisteae</taxon>
        <taxon>Lupinus</taxon>
    </lineage>
</organism>
<feature type="compositionally biased region" description="Basic and acidic residues" evidence="7">
    <location>
        <begin position="287"/>
        <end position="303"/>
    </location>
</feature>
<feature type="compositionally biased region" description="Basic and acidic residues" evidence="7">
    <location>
        <begin position="590"/>
        <end position="609"/>
    </location>
</feature>
<comment type="subcellular location">
    <subcellularLocation>
        <location evidence="1">Nucleus</location>
        <location evidence="1">Nucleolus</location>
    </subcellularLocation>
</comment>
<dbReference type="PANTHER" id="PTHR13468">
    <property type="entry name" value="DEK PROTEIN"/>
    <property type="match status" value="1"/>
</dbReference>
<feature type="compositionally biased region" description="Acidic residues" evidence="7">
    <location>
        <begin position="75"/>
        <end position="88"/>
    </location>
</feature>
<dbReference type="GO" id="GO:2000779">
    <property type="term" value="P:regulation of double-strand break repair"/>
    <property type="evidence" value="ECO:0007669"/>
    <property type="project" value="TreeGrafter"/>
</dbReference>
<keyword evidence="2" id="KW-0156">Chromatin regulator</keyword>
<protein>
    <recommendedName>
        <fullName evidence="8">DEK-C domain-containing protein</fullName>
    </recommendedName>
</protein>
<dbReference type="Proteomes" id="UP001497480">
    <property type="component" value="Unassembled WGS sequence"/>
</dbReference>
<dbReference type="Gene3D" id="1.10.10.60">
    <property type="entry name" value="Homeodomain-like"/>
    <property type="match status" value="1"/>
</dbReference>
<dbReference type="InterPro" id="IPR014876">
    <property type="entry name" value="DEK_C"/>
</dbReference>
<feature type="compositionally biased region" description="Basic and acidic residues" evidence="7">
    <location>
        <begin position="29"/>
        <end position="38"/>
    </location>
</feature>
<feature type="compositionally biased region" description="Basic and acidic residues" evidence="7">
    <location>
        <begin position="696"/>
        <end position="717"/>
    </location>
</feature>
<keyword evidence="10" id="KW-1185">Reference proteome</keyword>
<keyword evidence="6" id="KW-0539">Nucleus</keyword>
<dbReference type="PANTHER" id="PTHR13468:SF22">
    <property type="entry name" value="DEK DOMAIN-CONTAINING CHROMATIN-ASSOCIATED PROTEIN 3"/>
    <property type="match status" value="1"/>
</dbReference>
<dbReference type="SUPFAM" id="SSF109715">
    <property type="entry name" value="DEK C-terminal domain"/>
    <property type="match status" value="1"/>
</dbReference>
<dbReference type="AlphaFoldDB" id="A0AAV1X6R3"/>
<accession>A0AAV1X6R3</accession>
<evidence type="ECO:0000256" key="4">
    <source>
        <dbReference type="ARBA" id="ARBA00023125"/>
    </source>
</evidence>
<comment type="caution">
    <text evidence="9">The sequence shown here is derived from an EMBL/GenBank/DDBJ whole genome shotgun (WGS) entry which is preliminary data.</text>
</comment>
<evidence type="ECO:0000313" key="9">
    <source>
        <dbReference type="EMBL" id="CAL0317434.1"/>
    </source>
</evidence>
<keyword evidence="5" id="KW-0804">Transcription</keyword>
<feature type="domain" description="DEK-C" evidence="8">
    <location>
        <begin position="713"/>
        <end position="768"/>
    </location>
</feature>
<evidence type="ECO:0000256" key="6">
    <source>
        <dbReference type="ARBA" id="ARBA00023242"/>
    </source>
</evidence>
<feature type="compositionally biased region" description="Basic and acidic residues" evidence="7">
    <location>
        <begin position="191"/>
        <end position="218"/>
    </location>
</feature>
<dbReference type="GO" id="GO:0006325">
    <property type="term" value="P:chromatin organization"/>
    <property type="evidence" value="ECO:0007669"/>
    <property type="project" value="UniProtKB-KW"/>
</dbReference>
<feature type="region of interest" description="Disordered" evidence="7">
    <location>
        <begin position="191"/>
        <end position="343"/>
    </location>
</feature>
<evidence type="ECO:0000256" key="2">
    <source>
        <dbReference type="ARBA" id="ARBA00022853"/>
    </source>
</evidence>
<feature type="compositionally biased region" description="Low complexity" evidence="7">
    <location>
        <begin position="686"/>
        <end position="695"/>
    </location>
</feature>
<name>A0AAV1X6R3_LUPLU</name>
<dbReference type="Pfam" id="PF08766">
    <property type="entry name" value="DEK_C"/>
    <property type="match status" value="1"/>
</dbReference>
<reference evidence="9 10" key="1">
    <citation type="submission" date="2024-03" db="EMBL/GenBank/DDBJ databases">
        <authorList>
            <person name="Martinez-Hernandez J."/>
        </authorList>
    </citation>
    <scope>NUCLEOTIDE SEQUENCE [LARGE SCALE GENOMIC DNA]</scope>
</reference>
<keyword evidence="3" id="KW-0805">Transcription regulation</keyword>
<feature type="compositionally biased region" description="Basic and acidic residues" evidence="7">
    <location>
        <begin position="89"/>
        <end position="100"/>
    </location>
</feature>
<feature type="compositionally biased region" description="Polar residues" evidence="7">
    <location>
        <begin position="8"/>
        <end position="18"/>
    </location>
</feature>
<dbReference type="EMBL" id="CAXHTB010000013">
    <property type="protein sequence ID" value="CAL0317434.1"/>
    <property type="molecule type" value="Genomic_DNA"/>
</dbReference>
<evidence type="ECO:0000313" key="10">
    <source>
        <dbReference type="Proteomes" id="UP001497480"/>
    </source>
</evidence>
<evidence type="ECO:0000256" key="1">
    <source>
        <dbReference type="ARBA" id="ARBA00004604"/>
    </source>
</evidence>
<evidence type="ECO:0000256" key="7">
    <source>
        <dbReference type="SAM" id="MobiDB-lite"/>
    </source>
</evidence>
<feature type="region of interest" description="Disordered" evidence="7">
    <location>
        <begin position="1"/>
        <end position="175"/>
    </location>
</feature>
<feature type="compositionally biased region" description="Acidic residues" evidence="7">
    <location>
        <begin position="561"/>
        <end position="578"/>
    </location>
</feature>
<dbReference type="PROSITE" id="PS51998">
    <property type="entry name" value="DEK_C"/>
    <property type="match status" value="1"/>
</dbReference>
<gene>
    <name evidence="9" type="ORF">LLUT_LOCUS18494</name>
</gene>
<feature type="compositionally biased region" description="Basic and acidic residues" evidence="7">
    <location>
        <begin position="111"/>
        <end position="133"/>
    </location>
</feature>
<dbReference type="GO" id="GO:0042393">
    <property type="term" value="F:histone binding"/>
    <property type="evidence" value="ECO:0007669"/>
    <property type="project" value="TreeGrafter"/>
</dbReference>
<dbReference type="FunFam" id="1.10.10.60:FF:000220">
    <property type="entry name" value="DEK domain-containing chromatin associated protein"/>
    <property type="match status" value="1"/>
</dbReference>